<evidence type="ECO:0000313" key="2">
    <source>
        <dbReference type="Proteomes" id="UP000241364"/>
    </source>
</evidence>
<sequence>MFEFDSVQDFVCKSLIGKVLVKVDDVELLETIVRAHHDSSTNSIIVESETSQIYIYNSSFVIVDNLVEVDWGNYSLQVEPKFGISSWLSKSEKNEDYGDVFSTDEFFEHVESGMFIDSDGHGYPSNGTHHIFTCLSVRDLAACKYSKTVSHIIWYNK</sequence>
<accession>A0A2C9CZJ9</accession>
<dbReference type="EMBL" id="LT960552">
    <property type="protein sequence ID" value="SOK59216.1"/>
    <property type="molecule type" value="Genomic_DNA"/>
</dbReference>
<dbReference type="Proteomes" id="UP000241364">
    <property type="component" value="Chromosome i"/>
</dbReference>
<protein>
    <submittedName>
        <fullName evidence="1">Uncharacterized protein</fullName>
    </submittedName>
</protein>
<name>A0A2C9CZJ9_9CAUD</name>
<proteinExistence type="predicted"/>
<gene>
    <name evidence="1" type="primary">g408</name>
</gene>
<reference evidence="2" key="1">
    <citation type="submission" date="2017-10" db="EMBL/GenBank/DDBJ databases">
        <authorList>
            <person name="Skurnik M."/>
        </authorList>
    </citation>
    <scope>NUCLEOTIDE SEQUENCE [LARGE SCALE GENOMIC DNA]</scope>
    <source>
        <strain evidence="2">fHe-Yen9-03</strain>
    </source>
</reference>
<organism evidence="1 2">
    <name type="scientific">Yersinia phage fHe-Yen9-03</name>
    <dbReference type="NCBI Taxonomy" id="2052743"/>
    <lineage>
        <taxon>Viruses</taxon>
        <taxon>Duplodnaviria</taxon>
        <taxon>Heunggongvirae</taxon>
        <taxon>Uroviricota</taxon>
        <taxon>Caudoviricetes</taxon>
        <taxon>Eneladusvirus</taxon>
        <taxon>Eneladusvirus Yen904</taxon>
    </lineage>
</organism>
<evidence type="ECO:0000313" key="1">
    <source>
        <dbReference type="EMBL" id="SOK59216.1"/>
    </source>
</evidence>